<evidence type="ECO:0000256" key="1">
    <source>
        <dbReference type="ARBA" id="ARBA00006500"/>
    </source>
</evidence>
<dbReference type="Gene3D" id="3.10.129.10">
    <property type="entry name" value="Hotdog Thioesterase"/>
    <property type="match status" value="1"/>
</dbReference>
<evidence type="ECO:0000259" key="3">
    <source>
        <dbReference type="Pfam" id="PF01643"/>
    </source>
</evidence>
<keyword evidence="4" id="KW-0378">Hydrolase</keyword>
<dbReference type="STRING" id="1120918.SAMN05216249_10668"/>
<sequence>MYSFKSRVRYSEIDKDGIVTFPAIIDYFQDCVTFQSEDLNIGLKYLKEKKRAWVVAFWQVDVLEMPEFSREIIINTWPYELNGFMGYRNFTITDAKSNRLLVRANSVWVCMDTEKKRPVKIDIIEKEKYELEEKFPMEYASRKLSIPENLQFHQGFIVESFQLDTNGHMNNSQYIRAAWAYKKSRKKIFSLRTEYVRSARLGETIYPKTMVSDDKEVIVLCGEGDIVYAIVELIYQKEKDFRLKIVKG</sequence>
<organism evidence="4 5">
    <name type="scientific">Acetitomaculum ruminis DSM 5522</name>
    <dbReference type="NCBI Taxonomy" id="1120918"/>
    <lineage>
        <taxon>Bacteria</taxon>
        <taxon>Bacillati</taxon>
        <taxon>Bacillota</taxon>
        <taxon>Clostridia</taxon>
        <taxon>Lachnospirales</taxon>
        <taxon>Lachnospiraceae</taxon>
        <taxon>Acetitomaculum</taxon>
    </lineage>
</organism>
<dbReference type="EMBL" id="FOJY01000006">
    <property type="protein sequence ID" value="SFA98243.1"/>
    <property type="molecule type" value="Genomic_DNA"/>
</dbReference>
<keyword evidence="5" id="KW-1185">Reference proteome</keyword>
<dbReference type="InterPro" id="IPR029069">
    <property type="entry name" value="HotDog_dom_sf"/>
</dbReference>
<dbReference type="AlphaFoldDB" id="A0A1I0XE83"/>
<protein>
    <submittedName>
        <fullName evidence="4">Acyl-CoA thioester hydrolase, YbgC/YbaW family</fullName>
    </submittedName>
</protein>
<dbReference type="RefSeq" id="WP_092871458.1">
    <property type="nucleotide sequence ID" value="NZ_FOJY01000006.1"/>
</dbReference>
<name>A0A1I0XE83_9FIRM</name>
<accession>A0A1I0XE83</accession>
<reference evidence="4 5" key="1">
    <citation type="submission" date="2016-10" db="EMBL/GenBank/DDBJ databases">
        <authorList>
            <person name="de Groot N.N."/>
        </authorList>
    </citation>
    <scope>NUCLEOTIDE SEQUENCE [LARGE SCALE GENOMIC DNA]</scope>
    <source>
        <strain evidence="4 5">DSM 5522</strain>
    </source>
</reference>
<evidence type="ECO:0000313" key="4">
    <source>
        <dbReference type="EMBL" id="SFA98243.1"/>
    </source>
</evidence>
<keyword evidence="2" id="KW-0809">Transit peptide</keyword>
<dbReference type="PANTHER" id="PTHR31727:SF6">
    <property type="entry name" value="OLEOYL-ACYL CARRIER PROTEIN THIOESTERASE 1, CHLOROPLASTIC"/>
    <property type="match status" value="1"/>
</dbReference>
<gene>
    <name evidence="4" type="ORF">SAMN05216249_10668</name>
</gene>
<evidence type="ECO:0000256" key="2">
    <source>
        <dbReference type="ARBA" id="ARBA00022946"/>
    </source>
</evidence>
<evidence type="ECO:0000313" key="5">
    <source>
        <dbReference type="Proteomes" id="UP000198838"/>
    </source>
</evidence>
<dbReference type="OrthoDB" id="9801517at2"/>
<dbReference type="InterPro" id="IPR045023">
    <property type="entry name" value="FATA/B"/>
</dbReference>
<dbReference type="PANTHER" id="PTHR31727">
    <property type="entry name" value="OLEOYL-ACYL CARRIER PROTEIN THIOESTERASE 1, CHLOROPLASTIC"/>
    <property type="match status" value="1"/>
</dbReference>
<dbReference type="InterPro" id="IPR002864">
    <property type="entry name" value="Acyl-ACP_thioesterase_NHD"/>
</dbReference>
<feature type="domain" description="Acyl-ACP thioesterase N-terminal hotdog" evidence="3">
    <location>
        <begin position="5"/>
        <end position="121"/>
    </location>
</feature>
<proteinExistence type="inferred from homology"/>
<dbReference type="Pfam" id="PF01643">
    <property type="entry name" value="Acyl-ACP_TE"/>
    <property type="match status" value="1"/>
</dbReference>
<dbReference type="GO" id="GO:0016297">
    <property type="term" value="F:fatty acyl-[ACP] hydrolase activity"/>
    <property type="evidence" value="ECO:0007669"/>
    <property type="project" value="InterPro"/>
</dbReference>
<comment type="similarity">
    <text evidence="1">Belongs to the acyl-ACP thioesterase family.</text>
</comment>
<dbReference type="CDD" id="cd00586">
    <property type="entry name" value="4HBT"/>
    <property type="match status" value="1"/>
</dbReference>
<dbReference type="GO" id="GO:0000036">
    <property type="term" value="F:acyl carrier activity"/>
    <property type="evidence" value="ECO:0007669"/>
    <property type="project" value="TreeGrafter"/>
</dbReference>
<dbReference type="SUPFAM" id="SSF54637">
    <property type="entry name" value="Thioesterase/thiol ester dehydrase-isomerase"/>
    <property type="match status" value="2"/>
</dbReference>
<dbReference type="Proteomes" id="UP000198838">
    <property type="component" value="Unassembled WGS sequence"/>
</dbReference>